<dbReference type="PROSITE" id="PS00660">
    <property type="entry name" value="FERM_1"/>
    <property type="match status" value="1"/>
</dbReference>
<dbReference type="InterPro" id="IPR000798">
    <property type="entry name" value="Ez/rad/moesin-like"/>
</dbReference>
<gene>
    <name evidence="5" type="ORF">AALO_G00030680</name>
</gene>
<dbReference type="PRINTS" id="PR00661">
    <property type="entry name" value="ERMFAMILY"/>
</dbReference>
<dbReference type="AlphaFoldDB" id="A0AAV6HC23"/>
<dbReference type="Pfam" id="PF08736">
    <property type="entry name" value="FA"/>
    <property type="match status" value="1"/>
</dbReference>
<dbReference type="InterPro" id="IPR019749">
    <property type="entry name" value="Band_41_domain"/>
</dbReference>
<keyword evidence="2" id="KW-0677">Repeat</keyword>
<dbReference type="InterPro" id="IPR014352">
    <property type="entry name" value="FERM/acyl-CoA-bd_prot_sf"/>
</dbReference>
<evidence type="ECO:0000259" key="4">
    <source>
        <dbReference type="PROSITE" id="PS50057"/>
    </source>
</evidence>
<dbReference type="SMART" id="SM01196">
    <property type="entry name" value="FERM_C"/>
    <property type="match status" value="1"/>
</dbReference>
<feature type="compositionally biased region" description="Gly residues" evidence="3">
    <location>
        <begin position="623"/>
        <end position="636"/>
    </location>
</feature>
<comment type="caution">
    <text evidence="5">The sequence shown here is derived from an EMBL/GenBank/DDBJ whole genome shotgun (WGS) entry which is preliminary data.</text>
</comment>
<dbReference type="SMART" id="SM01195">
    <property type="entry name" value="FA"/>
    <property type="match status" value="1"/>
</dbReference>
<dbReference type="InterPro" id="IPR029071">
    <property type="entry name" value="Ubiquitin-like_domsf"/>
</dbReference>
<dbReference type="Gene3D" id="2.30.29.30">
    <property type="entry name" value="Pleckstrin-homology domain (PH domain)/Phosphotyrosine-binding domain (PTB)"/>
    <property type="match status" value="1"/>
</dbReference>
<dbReference type="PRINTS" id="PR00935">
    <property type="entry name" value="BAND41"/>
</dbReference>
<dbReference type="InterPro" id="IPR000299">
    <property type="entry name" value="FERM_domain"/>
</dbReference>
<dbReference type="Pfam" id="PF09379">
    <property type="entry name" value="FERM_N"/>
    <property type="match status" value="1"/>
</dbReference>
<dbReference type="PROSITE" id="PS50057">
    <property type="entry name" value="FERM_3"/>
    <property type="match status" value="1"/>
</dbReference>
<proteinExistence type="predicted"/>
<evidence type="ECO:0000313" key="5">
    <source>
        <dbReference type="EMBL" id="KAG5284805.1"/>
    </source>
</evidence>
<evidence type="ECO:0000256" key="2">
    <source>
        <dbReference type="ARBA" id="ARBA00022737"/>
    </source>
</evidence>
<dbReference type="FunFam" id="1.20.80.10:FF:000005">
    <property type="entry name" value="FERM, RhoGEF and pleckstrin domain-containing protein 1"/>
    <property type="match status" value="1"/>
</dbReference>
<dbReference type="InterPro" id="IPR014847">
    <property type="entry name" value="FA"/>
</dbReference>
<sequence length="796" mass="87803">MSIRSRLEPFKITVRSETARKESLLRLRVIFLDDSEHTFEVEQKALGNDFYNKVCGQLRLLEKEYFGLEFRHQCGTFVWLELLKPLVKQVKNISDLSFRFIVKFFPPDPGQLQKELTRYLFALQIKQDLSNGSLTCNDNSAALLVSHLLQAEIGDFVEELDMQHLEAKKYVPNQECLQKKILRFHKRHRGQTPAEADAQLLEVARKLDMYGIRPHAASDGEGTKINLAVTHSGVLVFQGNRKINTFSWAKIRKLSFKRKHFLIKLHAKIVPSHKDTLEFAMASRDVCKAFWKMCVECHAFFRLSEEPKTRHKSLIYSKGSCFRYSGRTQRQLLDCVKRGERKNLPFERKYCKVHYDTRQCRSSPDLLTDVSKQVYEQSCGFPHAGCAQSAMRSQSATEVLLSADLDRPPTRTADPSLFAQFRSSSFSGVESTSASTAASASAALLPGMGMLPGMGTFPLRWQGQECPGRHHHRGWGPDGGVPQRGRLLGNTQQLVLLYPNPHSHPHACLGLPPMLPVLPLPLPAQAAFCLEHVPCVLPLPPSSCHHVHHHHHHHHHHLHPPAPAHSLIAATDDVIRSSSFSNAGTLSPARRQLAPAFGLPSGLFAVTSCGGSPGGGRERGRGRAGSGSRSGGGGGRLEFPREELGHFSDDSSYQSGLPRRSWSQSDMKLLRQPAPAAEFRPLGHYPHLSRRQGPVRPTHLPLRSSSGPERPTSVCLLGAGGRGGGGSHAELSLSDSDSEVMCPFYCPALAALGQAGPLARMSISSGSLQLDEEEEHSARVREAEGAGAGAGAKQKA</sequence>
<feature type="region of interest" description="Disordered" evidence="3">
    <location>
        <begin position="680"/>
        <end position="710"/>
    </location>
</feature>
<dbReference type="EMBL" id="JADWDJ010000002">
    <property type="protein sequence ID" value="KAG5284805.1"/>
    <property type="molecule type" value="Genomic_DNA"/>
</dbReference>
<dbReference type="Gene3D" id="3.10.20.90">
    <property type="entry name" value="Phosphatidylinositol 3-kinase Catalytic Subunit, Chain A, domain 1"/>
    <property type="match status" value="1"/>
</dbReference>
<dbReference type="SUPFAM" id="SSF50729">
    <property type="entry name" value="PH domain-like"/>
    <property type="match status" value="1"/>
</dbReference>
<feature type="region of interest" description="Disordered" evidence="3">
    <location>
        <begin position="609"/>
        <end position="666"/>
    </location>
</feature>
<feature type="compositionally biased region" description="Polar residues" evidence="3">
    <location>
        <begin position="650"/>
        <end position="666"/>
    </location>
</feature>
<protein>
    <recommendedName>
        <fullName evidence="4">FERM domain-containing protein</fullName>
    </recommendedName>
</protein>
<organism evidence="5 6">
    <name type="scientific">Alosa alosa</name>
    <name type="common">allis shad</name>
    <dbReference type="NCBI Taxonomy" id="278164"/>
    <lineage>
        <taxon>Eukaryota</taxon>
        <taxon>Metazoa</taxon>
        <taxon>Chordata</taxon>
        <taxon>Craniata</taxon>
        <taxon>Vertebrata</taxon>
        <taxon>Euteleostomi</taxon>
        <taxon>Actinopterygii</taxon>
        <taxon>Neopterygii</taxon>
        <taxon>Teleostei</taxon>
        <taxon>Clupei</taxon>
        <taxon>Clupeiformes</taxon>
        <taxon>Clupeoidei</taxon>
        <taxon>Clupeidae</taxon>
        <taxon>Alosa</taxon>
    </lineage>
</organism>
<evidence type="ECO:0000256" key="3">
    <source>
        <dbReference type="SAM" id="MobiDB-lite"/>
    </source>
</evidence>
<name>A0AAV6HC23_9TELE</name>
<dbReference type="SUPFAM" id="SSF47031">
    <property type="entry name" value="Second domain of FERM"/>
    <property type="match status" value="1"/>
</dbReference>
<dbReference type="InterPro" id="IPR018980">
    <property type="entry name" value="FERM_PH-like_C"/>
</dbReference>
<dbReference type="CDD" id="cd13193">
    <property type="entry name" value="FERM_C_FARP1-like"/>
    <property type="match status" value="1"/>
</dbReference>
<evidence type="ECO:0000256" key="1">
    <source>
        <dbReference type="ARBA" id="ARBA00022658"/>
    </source>
</evidence>
<dbReference type="PANTHER" id="PTHR45858">
    <property type="entry name" value="FERM DOMAIN CONTAINING PROTEIN"/>
    <property type="match status" value="1"/>
</dbReference>
<dbReference type="Pfam" id="PF09380">
    <property type="entry name" value="FERM_C"/>
    <property type="match status" value="1"/>
</dbReference>
<dbReference type="InterPro" id="IPR018979">
    <property type="entry name" value="FERM_N"/>
</dbReference>
<keyword evidence="1" id="KW-0344">Guanine-nucleotide releasing factor</keyword>
<dbReference type="GO" id="GO:0005085">
    <property type="term" value="F:guanyl-nucleotide exchange factor activity"/>
    <property type="evidence" value="ECO:0007669"/>
    <property type="project" value="UniProtKB-KW"/>
</dbReference>
<feature type="domain" description="FERM" evidence="4">
    <location>
        <begin position="25"/>
        <end position="305"/>
    </location>
</feature>
<feature type="compositionally biased region" description="Basic and acidic residues" evidence="3">
    <location>
        <begin position="638"/>
        <end position="649"/>
    </location>
</feature>
<dbReference type="PANTHER" id="PTHR45858:SF1">
    <property type="entry name" value="FERM DOMAIN-CONTAINING PROTEIN 7"/>
    <property type="match status" value="1"/>
</dbReference>
<dbReference type="SUPFAM" id="SSF54236">
    <property type="entry name" value="Ubiquitin-like"/>
    <property type="match status" value="1"/>
</dbReference>
<dbReference type="InterPro" id="IPR051835">
    <property type="entry name" value="RAC1-GEF"/>
</dbReference>
<dbReference type="Pfam" id="PF00373">
    <property type="entry name" value="FERM_M"/>
    <property type="match status" value="1"/>
</dbReference>
<dbReference type="InterPro" id="IPR035963">
    <property type="entry name" value="FERM_2"/>
</dbReference>
<keyword evidence="6" id="KW-1185">Reference proteome</keyword>
<dbReference type="GO" id="GO:0008092">
    <property type="term" value="F:cytoskeletal protein binding"/>
    <property type="evidence" value="ECO:0007669"/>
    <property type="project" value="InterPro"/>
</dbReference>
<dbReference type="CDD" id="cd14473">
    <property type="entry name" value="FERM_B-lobe"/>
    <property type="match status" value="1"/>
</dbReference>
<dbReference type="FunFam" id="3.10.20.90:FF:000040">
    <property type="entry name" value="FERM, RhoGEF and pleckstrin domain-containing protein"/>
    <property type="match status" value="1"/>
</dbReference>
<dbReference type="FunFam" id="2.30.29.30:FF:000002">
    <property type="entry name" value="Band 4.1-like protein 5 isoform 1"/>
    <property type="match status" value="1"/>
</dbReference>
<dbReference type="SMART" id="SM00295">
    <property type="entry name" value="B41"/>
    <property type="match status" value="1"/>
</dbReference>
<dbReference type="InterPro" id="IPR019747">
    <property type="entry name" value="FERM_CS"/>
</dbReference>
<dbReference type="Gene3D" id="1.20.80.10">
    <property type="match status" value="1"/>
</dbReference>
<dbReference type="InterPro" id="IPR011993">
    <property type="entry name" value="PH-like_dom_sf"/>
</dbReference>
<dbReference type="InterPro" id="IPR019748">
    <property type="entry name" value="FERM_central"/>
</dbReference>
<evidence type="ECO:0000313" key="6">
    <source>
        <dbReference type="Proteomes" id="UP000823561"/>
    </source>
</evidence>
<feature type="region of interest" description="Disordered" evidence="3">
    <location>
        <begin position="766"/>
        <end position="796"/>
    </location>
</feature>
<dbReference type="InterPro" id="IPR041788">
    <property type="entry name" value="FARP1/FARP2/FRMD7_FERM_C"/>
</dbReference>
<dbReference type="Proteomes" id="UP000823561">
    <property type="component" value="Chromosome 2"/>
</dbReference>
<reference evidence="5" key="1">
    <citation type="submission" date="2020-10" db="EMBL/GenBank/DDBJ databases">
        <title>Chromosome-scale genome assembly of the Allis shad, Alosa alosa.</title>
        <authorList>
            <person name="Margot Z."/>
            <person name="Christophe K."/>
            <person name="Cabau C."/>
            <person name="Louis A."/>
            <person name="Berthelot C."/>
            <person name="Parey E."/>
            <person name="Roest Crollius H."/>
            <person name="Montfort J."/>
            <person name="Robinson-Rechavi M."/>
            <person name="Bucao C."/>
            <person name="Bouchez O."/>
            <person name="Gislard M."/>
            <person name="Lluch J."/>
            <person name="Milhes M."/>
            <person name="Lampietro C."/>
            <person name="Lopez Roques C."/>
            <person name="Donnadieu C."/>
            <person name="Braasch I."/>
            <person name="Desvignes T."/>
            <person name="Postlethwait J."/>
            <person name="Bobe J."/>
            <person name="Guiguen Y."/>
        </authorList>
    </citation>
    <scope>NUCLEOTIDE SEQUENCE</scope>
    <source>
        <strain evidence="5">M-15738</strain>
        <tissue evidence="5">Blood</tissue>
    </source>
</reference>
<accession>A0AAV6HC23</accession>